<feature type="transmembrane region" description="Helical" evidence="1">
    <location>
        <begin position="100"/>
        <end position="122"/>
    </location>
</feature>
<dbReference type="Gene3D" id="1.20.144.10">
    <property type="entry name" value="Phosphatidic acid phosphatase type 2/haloperoxidase"/>
    <property type="match status" value="1"/>
</dbReference>
<organism evidence="3 4">
    <name type="scientific">Plantactinospora endophytica</name>
    <dbReference type="NCBI Taxonomy" id="673535"/>
    <lineage>
        <taxon>Bacteria</taxon>
        <taxon>Bacillati</taxon>
        <taxon>Actinomycetota</taxon>
        <taxon>Actinomycetes</taxon>
        <taxon>Micromonosporales</taxon>
        <taxon>Micromonosporaceae</taxon>
        <taxon>Plantactinospora</taxon>
    </lineage>
</organism>
<reference evidence="3 4" key="1">
    <citation type="submission" date="2021-01" db="EMBL/GenBank/DDBJ databases">
        <title>Whole genome shotgun sequence of Plantactinospora endophytica NBRC 110450.</title>
        <authorList>
            <person name="Komaki H."/>
            <person name="Tamura T."/>
        </authorList>
    </citation>
    <scope>NUCLEOTIDE SEQUENCE [LARGE SCALE GENOMIC DNA]</scope>
    <source>
        <strain evidence="3 4">NBRC 110450</strain>
    </source>
</reference>
<dbReference type="InterPro" id="IPR000326">
    <property type="entry name" value="PAP2/HPO"/>
</dbReference>
<proteinExistence type="predicted"/>
<keyword evidence="1" id="KW-1133">Transmembrane helix</keyword>
<dbReference type="EMBL" id="BONW01000016">
    <property type="protein sequence ID" value="GIG88326.1"/>
    <property type="molecule type" value="Genomic_DNA"/>
</dbReference>
<protein>
    <recommendedName>
        <fullName evidence="2">Phosphatidic acid phosphatase type 2/haloperoxidase domain-containing protein</fullName>
    </recommendedName>
</protein>
<evidence type="ECO:0000313" key="4">
    <source>
        <dbReference type="Proteomes" id="UP000646749"/>
    </source>
</evidence>
<sequence length="316" mass="32387">MPGASDTVSGVRGRSGILTASWLVLLTAVQVLAFVVVWRFAVGTEHGQLLDTIALTGNSIGQQRIEGIVGGVLNAVSLLSLLVATAVIGFIALIRVRITLAVVTVLLIAGSNFTTQILKHFIERPDFDVDEAREAAGNSLPSGHTTVAASVAIALVMVLPPRVRGWGALVGAGYAAAAGVATLSAGWHRPSDAVTALLVVGAWASAASLVLLLTQRETAQVEAADGNRRVTSVLAIVGLALLLVAAIALGWTDGVRSTPIPEFDRHQLLVAYGGSAAGIAGTAALMTALVLVALHRVVPRHTGRGAVPAEDEPDGP</sequence>
<dbReference type="SUPFAM" id="SSF48317">
    <property type="entry name" value="Acid phosphatase/Vanadium-dependent haloperoxidase"/>
    <property type="match status" value="1"/>
</dbReference>
<evidence type="ECO:0000256" key="1">
    <source>
        <dbReference type="SAM" id="Phobius"/>
    </source>
</evidence>
<keyword evidence="1" id="KW-0472">Membrane</keyword>
<dbReference type="SMART" id="SM00014">
    <property type="entry name" value="acidPPc"/>
    <property type="match status" value="1"/>
</dbReference>
<dbReference type="InterPro" id="IPR036938">
    <property type="entry name" value="PAP2/HPO_sf"/>
</dbReference>
<gene>
    <name evidence="3" type="ORF">Pen02_32620</name>
</gene>
<accession>A0ABQ4E0U9</accession>
<feature type="transmembrane region" description="Helical" evidence="1">
    <location>
        <begin position="20"/>
        <end position="41"/>
    </location>
</feature>
<keyword evidence="1" id="KW-0812">Transmembrane</keyword>
<feature type="transmembrane region" description="Helical" evidence="1">
    <location>
        <begin position="166"/>
        <end position="187"/>
    </location>
</feature>
<feature type="transmembrane region" description="Helical" evidence="1">
    <location>
        <begin position="142"/>
        <end position="159"/>
    </location>
</feature>
<keyword evidence="4" id="KW-1185">Reference proteome</keyword>
<name>A0ABQ4E0U9_9ACTN</name>
<feature type="transmembrane region" description="Helical" evidence="1">
    <location>
        <begin position="233"/>
        <end position="251"/>
    </location>
</feature>
<feature type="transmembrane region" description="Helical" evidence="1">
    <location>
        <begin position="193"/>
        <end position="213"/>
    </location>
</feature>
<feature type="domain" description="Phosphatidic acid phosphatase type 2/haloperoxidase" evidence="2">
    <location>
        <begin position="101"/>
        <end position="208"/>
    </location>
</feature>
<evidence type="ECO:0000313" key="3">
    <source>
        <dbReference type="EMBL" id="GIG88326.1"/>
    </source>
</evidence>
<feature type="transmembrane region" description="Helical" evidence="1">
    <location>
        <begin position="68"/>
        <end position="93"/>
    </location>
</feature>
<feature type="transmembrane region" description="Helical" evidence="1">
    <location>
        <begin position="271"/>
        <end position="294"/>
    </location>
</feature>
<dbReference type="Pfam" id="PF01569">
    <property type="entry name" value="PAP2"/>
    <property type="match status" value="1"/>
</dbReference>
<evidence type="ECO:0000259" key="2">
    <source>
        <dbReference type="SMART" id="SM00014"/>
    </source>
</evidence>
<comment type="caution">
    <text evidence="3">The sequence shown here is derived from an EMBL/GenBank/DDBJ whole genome shotgun (WGS) entry which is preliminary data.</text>
</comment>
<dbReference type="Proteomes" id="UP000646749">
    <property type="component" value="Unassembled WGS sequence"/>
</dbReference>